<feature type="transmembrane region" description="Helical" evidence="2">
    <location>
        <begin position="20"/>
        <end position="45"/>
    </location>
</feature>
<keyword evidence="2" id="KW-0472">Membrane</keyword>
<comment type="caution">
    <text evidence="3">The sequence shown here is derived from an EMBL/GenBank/DDBJ whole genome shotgun (WGS) entry which is preliminary data.</text>
</comment>
<feature type="compositionally biased region" description="Low complexity" evidence="1">
    <location>
        <begin position="54"/>
        <end position="76"/>
    </location>
</feature>
<evidence type="ECO:0000256" key="2">
    <source>
        <dbReference type="SAM" id="Phobius"/>
    </source>
</evidence>
<evidence type="ECO:0000313" key="4">
    <source>
        <dbReference type="Proteomes" id="UP000887226"/>
    </source>
</evidence>
<keyword evidence="4" id="KW-1185">Reference proteome</keyword>
<dbReference type="Proteomes" id="UP000887226">
    <property type="component" value="Unassembled WGS sequence"/>
</dbReference>
<proteinExistence type="predicted"/>
<protein>
    <submittedName>
        <fullName evidence="3">Uncharacterized protein</fullName>
    </submittedName>
</protein>
<dbReference type="AlphaFoldDB" id="A0A9P7Z285"/>
<dbReference type="EMBL" id="MU253918">
    <property type="protein sequence ID" value="KAG9244264.1"/>
    <property type="molecule type" value="Genomic_DNA"/>
</dbReference>
<sequence length="263" mass="29362">MSSNPTDNFPAQPANHNLFSYLYIMFWRRRAFIAILIALVSGLLLKFRRGSSSHEISSSSTAPSEPAEPATPYEAPFSNPNAPLEDDVIPGTYTIHLAPGYALDSHLATHHLDREHVAKILSALYKDKIVYTGTSISDPLLAKIRSDPHVSLISYEYLGVPGTSPSYLAPLEKCSGPVSERVEGAYQVLLAPDYGFESHSKVVGRDMLSLLDEKYNFHTNKWAYEVRGVDRGFLRDIRRDRGVELVVCVQMARRQTEGDLRPK</sequence>
<gene>
    <name evidence="3" type="ORF">BJ878DRAFT_567722</name>
</gene>
<organism evidence="3 4">
    <name type="scientific">Calycina marina</name>
    <dbReference type="NCBI Taxonomy" id="1763456"/>
    <lineage>
        <taxon>Eukaryota</taxon>
        <taxon>Fungi</taxon>
        <taxon>Dikarya</taxon>
        <taxon>Ascomycota</taxon>
        <taxon>Pezizomycotina</taxon>
        <taxon>Leotiomycetes</taxon>
        <taxon>Helotiales</taxon>
        <taxon>Pezizellaceae</taxon>
        <taxon>Calycina</taxon>
    </lineage>
</organism>
<keyword evidence="2" id="KW-1133">Transmembrane helix</keyword>
<accession>A0A9P7Z285</accession>
<reference evidence="3" key="1">
    <citation type="journal article" date="2021" name="IMA Fungus">
        <title>Genomic characterization of three marine fungi, including Emericellopsis atlantica sp. nov. with signatures of a generalist lifestyle and marine biomass degradation.</title>
        <authorList>
            <person name="Hagestad O.C."/>
            <person name="Hou L."/>
            <person name="Andersen J.H."/>
            <person name="Hansen E.H."/>
            <person name="Altermark B."/>
            <person name="Li C."/>
            <person name="Kuhnert E."/>
            <person name="Cox R.J."/>
            <person name="Crous P.W."/>
            <person name="Spatafora J.W."/>
            <person name="Lail K."/>
            <person name="Amirebrahimi M."/>
            <person name="Lipzen A."/>
            <person name="Pangilinan J."/>
            <person name="Andreopoulos W."/>
            <person name="Hayes R.D."/>
            <person name="Ng V."/>
            <person name="Grigoriev I.V."/>
            <person name="Jackson S.A."/>
            <person name="Sutton T.D.S."/>
            <person name="Dobson A.D.W."/>
            <person name="Rama T."/>
        </authorList>
    </citation>
    <scope>NUCLEOTIDE SEQUENCE</scope>
    <source>
        <strain evidence="3">TRa3180A</strain>
    </source>
</reference>
<evidence type="ECO:0000256" key="1">
    <source>
        <dbReference type="SAM" id="MobiDB-lite"/>
    </source>
</evidence>
<keyword evidence="2" id="KW-0812">Transmembrane</keyword>
<evidence type="ECO:0000313" key="3">
    <source>
        <dbReference type="EMBL" id="KAG9244264.1"/>
    </source>
</evidence>
<name>A0A9P7Z285_9HELO</name>
<dbReference type="OrthoDB" id="3798675at2759"/>
<feature type="region of interest" description="Disordered" evidence="1">
    <location>
        <begin position="54"/>
        <end position="77"/>
    </location>
</feature>